<protein>
    <submittedName>
        <fullName evidence="2">Uncharacterized protein</fullName>
    </submittedName>
</protein>
<organism evidence="2 3">
    <name type="scientific">Euzebya pacifica</name>
    <dbReference type="NCBI Taxonomy" id="1608957"/>
    <lineage>
        <taxon>Bacteria</taxon>
        <taxon>Bacillati</taxon>
        <taxon>Actinomycetota</taxon>
        <taxon>Nitriliruptoria</taxon>
        <taxon>Euzebyales</taxon>
    </lineage>
</organism>
<geneLocation type="plasmid" evidence="3">
    <name>pedy32-46i</name>
</geneLocation>
<sequence length="42" mass="4542">MDDPHVLPVTHLPGTDTLPVHIDQPTDTTSCLVDVARSPHGR</sequence>
<feature type="region of interest" description="Disordered" evidence="1">
    <location>
        <begin position="1"/>
        <end position="23"/>
    </location>
</feature>
<dbReference type="KEGG" id="euz:DVS28_b0184"/>
<proteinExistence type="predicted"/>
<accession>A0A346Y657</accession>
<dbReference type="AlphaFoldDB" id="A0A346Y657"/>
<name>A0A346Y657_9ACTN</name>
<gene>
    <name evidence="2" type="ORF">DVS28_b0184</name>
</gene>
<dbReference type="EMBL" id="CP031166">
    <property type="protein sequence ID" value="AXV09954.1"/>
    <property type="molecule type" value="Genomic_DNA"/>
</dbReference>
<evidence type="ECO:0000256" key="1">
    <source>
        <dbReference type="SAM" id="MobiDB-lite"/>
    </source>
</evidence>
<keyword evidence="3" id="KW-1185">Reference proteome</keyword>
<evidence type="ECO:0000313" key="2">
    <source>
        <dbReference type="EMBL" id="AXV09954.1"/>
    </source>
</evidence>
<dbReference type="Proteomes" id="UP000264006">
    <property type="component" value="Plasmid pEDY32-46I"/>
</dbReference>
<evidence type="ECO:0000313" key="3">
    <source>
        <dbReference type="Proteomes" id="UP000264006"/>
    </source>
</evidence>
<keyword evidence="2" id="KW-0614">Plasmid</keyword>
<reference evidence="2 3" key="1">
    <citation type="submission" date="2018-09" db="EMBL/GenBank/DDBJ databases">
        <title>Complete genome sequence of Euzebya sp. DY32-46 isolated from seawater of Pacific Ocean.</title>
        <authorList>
            <person name="Xu L."/>
            <person name="Wu Y.-H."/>
            <person name="Xu X.-W."/>
        </authorList>
    </citation>
    <scope>NUCLEOTIDE SEQUENCE [LARGE SCALE GENOMIC DNA]</scope>
    <source>
        <strain evidence="2 3">DY32-46</strain>
        <plasmid evidence="3">pedy32-46i</plasmid>
    </source>
</reference>